<feature type="region of interest" description="Disordered" evidence="6">
    <location>
        <begin position="192"/>
        <end position="223"/>
    </location>
</feature>
<evidence type="ECO:0000313" key="8">
    <source>
        <dbReference type="EMBL" id="KAF7312429.1"/>
    </source>
</evidence>
<name>A0A8H6WHF8_9AGAR</name>
<evidence type="ECO:0000256" key="4">
    <source>
        <dbReference type="ARBA" id="ARBA00022833"/>
    </source>
</evidence>
<accession>A0A8H6WHF8</accession>
<evidence type="ECO:0000256" key="3">
    <source>
        <dbReference type="ARBA" id="ARBA00022771"/>
    </source>
</evidence>
<dbReference type="InterPro" id="IPR036236">
    <property type="entry name" value="Znf_C2H2_sf"/>
</dbReference>
<dbReference type="GO" id="GO:0008270">
    <property type="term" value="F:zinc ion binding"/>
    <property type="evidence" value="ECO:0007669"/>
    <property type="project" value="UniProtKB-KW"/>
</dbReference>
<dbReference type="GO" id="GO:0000981">
    <property type="term" value="F:DNA-binding transcription factor activity, RNA polymerase II-specific"/>
    <property type="evidence" value="ECO:0007669"/>
    <property type="project" value="TreeGrafter"/>
</dbReference>
<keyword evidence="9" id="KW-1185">Reference proteome</keyword>
<dbReference type="PROSITE" id="PS50157">
    <property type="entry name" value="ZINC_FINGER_C2H2_2"/>
    <property type="match status" value="1"/>
</dbReference>
<comment type="caution">
    <text evidence="8">The sequence shown here is derived from an EMBL/GenBank/DDBJ whole genome shotgun (WGS) entry which is preliminary data.</text>
</comment>
<dbReference type="EMBL" id="JACAZF010000002">
    <property type="protein sequence ID" value="KAF7312429.1"/>
    <property type="molecule type" value="Genomic_DNA"/>
</dbReference>
<evidence type="ECO:0000256" key="5">
    <source>
        <dbReference type="PROSITE-ProRule" id="PRU00042"/>
    </source>
</evidence>
<dbReference type="PANTHER" id="PTHR24408:SF64">
    <property type="entry name" value="LINKING IMMUNITY AND METABOLISM-RELATED"/>
    <property type="match status" value="1"/>
</dbReference>
<dbReference type="GO" id="GO:0043565">
    <property type="term" value="F:sequence-specific DNA binding"/>
    <property type="evidence" value="ECO:0007669"/>
    <property type="project" value="TreeGrafter"/>
</dbReference>
<dbReference type="PANTHER" id="PTHR24408">
    <property type="entry name" value="ZINC FINGER PROTEIN"/>
    <property type="match status" value="1"/>
</dbReference>
<reference evidence="8" key="1">
    <citation type="submission" date="2020-05" db="EMBL/GenBank/DDBJ databases">
        <title>Mycena genomes resolve the evolution of fungal bioluminescence.</title>
        <authorList>
            <person name="Tsai I.J."/>
        </authorList>
    </citation>
    <scope>NUCLEOTIDE SEQUENCE</scope>
    <source>
        <strain evidence="8">171206Taipei</strain>
    </source>
</reference>
<dbReference type="SUPFAM" id="SSF57667">
    <property type="entry name" value="beta-beta-alpha zinc fingers"/>
    <property type="match status" value="1"/>
</dbReference>
<dbReference type="Gene3D" id="3.30.160.60">
    <property type="entry name" value="Classic Zinc Finger"/>
    <property type="match status" value="1"/>
</dbReference>
<keyword evidence="1" id="KW-0479">Metal-binding</keyword>
<dbReference type="OrthoDB" id="3437960at2759"/>
<proteinExistence type="predicted"/>
<dbReference type="RefSeq" id="XP_037224537.1">
    <property type="nucleotide sequence ID" value="XM_037359442.1"/>
</dbReference>
<evidence type="ECO:0000259" key="7">
    <source>
        <dbReference type="PROSITE" id="PS50157"/>
    </source>
</evidence>
<keyword evidence="4" id="KW-0862">Zinc</keyword>
<gene>
    <name evidence="8" type="ORF">MIND_00256400</name>
</gene>
<keyword evidence="2" id="KW-0677">Repeat</keyword>
<evidence type="ECO:0000256" key="6">
    <source>
        <dbReference type="SAM" id="MobiDB-lite"/>
    </source>
</evidence>
<feature type="domain" description="C2H2-type" evidence="7">
    <location>
        <begin position="271"/>
        <end position="301"/>
    </location>
</feature>
<dbReference type="AlphaFoldDB" id="A0A8H6WHF8"/>
<protein>
    <submittedName>
        <fullName evidence="8">Zinc finger protein3-like</fullName>
    </submittedName>
</protein>
<evidence type="ECO:0000256" key="2">
    <source>
        <dbReference type="ARBA" id="ARBA00022737"/>
    </source>
</evidence>
<keyword evidence="3 5" id="KW-0863">Zinc-finger</keyword>
<dbReference type="GO" id="GO:0005634">
    <property type="term" value="C:nucleus"/>
    <property type="evidence" value="ECO:0007669"/>
    <property type="project" value="TreeGrafter"/>
</dbReference>
<dbReference type="InterPro" id="IPR013087">
    <property type="entry name" value="Znf_C2H2_type"/>
</dbReference>
<organism evidence="8 9">
    <name type="scientific">Mycena indigotica</name>
    <dbReference type="NCBI Taxonomy" id="2126181"/>
    <lineage>
        <taxon>Eukaryota</taxon>
        <taxon>Fungi</taxon>
        <taxon>Dikarya</taxon>
        <taxon>Basidiomycota</taxon>
        <taxon>Agaricomycotina</taxon>
        <taxon>Agaricomycetes</taxon>
        <taxon>Agaricomycetidae</taxon>
        <taxon>Agaricales</taxon>
        <taxon>Marasmiineae</taxon>
        <taxon>Mycenaceae</taxon>
        <taxon>Mycena</taxon>
    </lineage>
</organism>
<feature type="compositionally biased region" description="Low complexity" evidence="6">
    <location>
        <begin position="212"/>
        <end position="223"/>
    </location>
</feature>
<evidence type="ECO:0000313" key="9">
    <source>
        <dbReference type="Proteomes" id="UP000636479"/>
    </source>
</evidence>
<feature type="region of interest" description="Disordered" evidence="6">
    <location>
        <begin position="321"/>
        <end position="346"/>
    </location>
</feature>
<dbReference type="Proteomes" id="UP000636479">
    <property type="component" value="Unassembled WGS sequence"/>
</dbReference>
<sequence length="346" mass="38086">MQSTQPNFSPSTSYHHESSADFSFAISPRAQKDALWYTPQDDASPLSLPSGSLSIHNSSMDNLSESLSPISPYTDFDSPHLNLESLTIAGTSPPVVQGILDPLDLDLHLEFPNNSIPTNSPIITVSQPYEYEYEEKVATDLNFPSPFDYLDDTEDSALFGATIPMNRPLSGFALRSATESNLTALVAHLEPPARRASHSIERPRRPFQLTHSPTFSSPSVASTSTLSPALSVPALEPQPISPSPELKTKDIVATAANIQASKMRRKNPARFSCEFNDICQQTFTAKHNLNNHMRAHTGARPHKCPMCTYAARTLDVIKRHRKSCGNKKDRKPRSSFSRKGKLAADE</sequence>
<evidence type="ECO:0000256" key="1">
    <source>
        <dbReference type="ARBA" id="ARBA00022723"/>
    </source>
</evidence>
<dbReference type="GeneID" id="59341958"/>